<keyword evidence="15" id="KW-1185">Reference proteome</keyword>
<dbReference type="GO" id="GO:0005886">
    <property type="term" value="C:plasma membrane"/>
    <property type="evidence" value="ECO:0007669"/>
    <property type="project" value="UniProtKB-SubCell"/>
</dbReference>
<evidence type="ECO:0000259" key="12">
    <source>
        <dbReference type="PROSITE" id="PS50109"/>
    </source>
</evidence>
<dbReference type="InterPro" id="IPR003594">
    <property type="entry name" value="HATPase_dom"/>
</dbReference>
<dbReference type="Proteomes" id="UP000322244">
    <property type="component" value="Unassembled WGS sequence"/>
</dbReference>
<dbReference type="Gene3D" id="1.10.287.130">
    <property type="match status" value="1"/>
</dbReference>
<evidence type="ECO:0000256" key="7">
    <source>
        <dbReference type="ARBA" id="ARBA00022777"/>
    </source>
</evidence>
<dbReference type="SMART" id="SM00388">
    <property type="entry name" value="HisKA"/>
    <property type="match status" value="1"/>
</dbReference>
<dbReference type="SUPFAM" id="SSF55874">
    <property type="entry name" value="ATPase domain of HSP90 chaperone/DNA topoisomerase II/histidine kinase"/>
    <property type="match status" value="1"/>
</dbReference>
<feature type="transmembrane region" description="Helical" evidence="11">
    <location>
        <begin position="410"/>
        <end position="427"/>
    </location>
</feature>
<dbReference type="InterPro" id="IPR005467">
    <property type="entry name" value="His_kinase_dom"/>
</dbReference>
<feature type="domain" description="Histidine kinase" evidence="12">
    <location>
        <begin position="122"/>
        <end position="335"/>
    </location>
</feature>
<dbReference type="OrthoDB" id="9757990at2"/>
<dbReference type="SMART" id="SM00304">
    <property type="entry name" value="HAMP"/>
    <property type="match status" value="1"/>
</dbReference>
<dbReference type="Pfam" id="PF02518">
    <property type="entry name" value="HATPase_c"/>
    <property type="match status" value="1"/>
</dbReference>
<feature type="transmembrane region" description="Helical" evidence="11">
    <location>
        <begin position="556"/>
        <end position="578"/>
    </location>
</feature>
<dbReference type="InterPro" id="IPR036890">
    <property type="entry name" value="HATPase_C_sf"/>
</dbReference>
<evidence type="ECO:0000256" key="3">
    <source>
        <dbReference type="ARBA" id="ARBA00012438"/>
    </source>
</evidence>
<dbReference type="AlphaFoldDB" id="A0A5A7SCF0"/>
<dbReference type="InterPro" id="IPR025291">
    <property type="entry name" value="DUF4153"/>
</dbReference>
<reference evidence="14 15" key="1">
    <citation type="submission" date="2019-07" db="EMBL/GenBank/DDBJ databases">
        <title>Rhodococcus cavernicolus sp. nov., isolated from a cave.</title>
        <authorList>
            <person name="Lee S.D."/>
        </authorList>
    </citation>
    <scope>NUCLEOTIDE SEQUENCE [LARGE SCALE GENOMIC DNA]</scope>
    <source>
        <strain evidence="14 15">C1-24</strain>
    </source>
</reference>
<gene>
    <name evidence="14" type="ORF">FOY51_11135</name>
</gene>
<feature type="transmembrane region" description="Helical" evidence="11">
    <location>
        <begin position="387"/>
        <end position="404"/>
    </location>
</feature>
<dbReference type="Gene3D" id="3.30.565.10">
    <property type="entry name" value="Histidine kinase-like ATPase, C-terminal domain"/>
    <property type="match status" value="1"/>
</dbReference>
<keyword evidence="5" id="KW-0808">Transferase</keyword>
<keyword evidence="4" id="KW-0597">Phosphoprotein</keyword>
<feature type="transmembrane region" description="Helical" evidence="11">
    <location>
        <begin position="478"/>
        <end position="499"/>
    </location>
</feature>
<dbReference type="Pfam" id="PF00512">
    <property type="entry name" value="HisKA"/>
    <property type="match status" value="1"/>
</dbReference>
<comment type="caution">
    <text evidence="14">The sequence shown here is derived from an EMBL/GenBank/DDBJ whole genome shotgun (WGS) entry which is preliminary data.</text>
</comment>
<feature type="transmembrane region" description="Helical" evidence="11">
    <location>
        <begin position="744"/>
        <end position="764"/>
    </location>
</feature>
<evidence type="ECO:0000313" key="14">
    <source>
        <dbReference type="EMBL" id="KAA0023039.1"/>
    </source>
</evidence>
<evidence type="ECO:0000256" key="5">
    <source>
        <dbReference type="ARBA" id="ARBA00022679"/>
    </source>
</evidence>
<keyword evidence="10 11" id="KW-0472">Membrane</keyword>
<evidence type="ECO:0000313" key="15">
    <source>
        <dbReference type="Proteomes" id="UP000322244"/>
    </source>
</evidence>
<evidence type="ECO:0000256" key="10">
    <source>
        <dbReference type="ARBA" id="ARBA00023136"/>
    </source>
</evidence>
<feature type="transmembrane region" description="Helical" evidence="11">
    <location>
        <begin position="42"/>
        <end position="61"/>
    </location>
</feature>
<dbReference type="CDD" id="cd00075">
    <property type="entry name" value="HATPase"/>
    <property type="match status" value="1"/>
</dbReference>
<dbReference type="PROSITE" id="PS50109">
    <property type="entry name" value="HIS_KIN"/>
    <property type="match status" value="1"/>
</dbReference>
<dbReference type="PROSITE" id="PS50885">
    <property type="entry name" value="HAMP"/>
    <property type="match status" value="1"/>
</dbReference>
<evidence type="ECO:0000256" key="6">
    <source>
        <dbReference type="ARBA" id="ARBA00022692"/>
    </source>
</evidence>
<comment type="catalytic activity">
    <reaction evidence="1">
        <text>ATP + protein L-histidine = ADP + protein N-phospho-L-histidine.</text>
        <dbReference type="EC" id="2.7.13.3"/>
    </reaction>
</comment>
<dbReference type="EMBL" id="VLNY01000004">
    <property type="protein sequence ID" value="KAA0023039.1"/>
    <property type="molecule type" value="Genomic_DNA"/>
</dbReference>
<dbReference type="SUPFAM" id="SSF158472">
    <property type="entry name" value="HAMP domain-like"/>
    <property type="match status" value="1"/>
</dbReference>
<accession>A0A5A7SCF0</accession>
<evidence type="ECO:0000256" key="1">
    <source>
        <dbReference type="ARBA" id="ARBA00000085"/>
    </source>
</evidence>
<feature type="transmembrane region" description="Helical" evidence="11">
    <location>
        <begin position="511"/>
        <end position="536"/>
    </location>
</feature>
<organism evidence="14 15">
    <name type="scientific">Antrihabitans cavernicola</name>
    <dbReference type="NCBI Taxonomy" id="2495913"/>
    <lineage>
        <taxon>Bacteria</taxon>
        <taxon>Bacillati</taxon>
        <taxon>Actinomycetota</taxon>
        <taxon>Actinomycetes</taxon>
        <taxon>Mycobacteriales</taxon>
        <taxon>Nocardiaceae</taxon>
        <taxon>Antrihabitans</taxon>
    </lineage>
</organism>
<evidence type="ECO:0000256" key="4">
    <source>
        <dbReference type="ARBA" id="ARBA00022553"/>
    </source>
</evidence>
<dbReference type="Gene3D" id="6.10.340.10">
    <property type="match status" value="1"/>
</dbReference>
<dbReference type="InterPro" id="IPR050428">
    <property type="entry name" value="TCS_sensor_his_kinase"/>
</dbReference>
<name>A0A5A7SCF0_9NOCA</name>
<dbReference type="PANTHER" id="PTHR45436:SF5">
    <property type="entry name" value="SENSOR HISTIDINE KINASE TRCS"/>
    <property type="match status" value="1"/>
</dbReference>
<dbReference type="CDD" id="cd06225">
    <property type="entry name" value="HAMP"/>
    <property type="match status" value="1"/>
</dbReference>
<dbReference type="CDD" id="cd00082">
    <property type="entry name" value="HisKA"/>
    <property type="match status" value="1"/>
</dbReference>
<dbReference type="Pfam" id="PF13687">
    <property type="entry name" value="DUF4153"/>
    <property type="match status" value="1"/>
</dbReference>
<feature type="transmembrane region" description="Helical" evidence="11">
    <location>
        <begin position="439"/>
        <end position="472"/>
    </location>
</feature>
<feature type="transmembrane region" description="Helical" evidence="11">
    <location>
        <begin position="598"/>
        <end position="624"/>
    </location>
</feature>
<dbReference type="EC" id="2.7.13.3" evidence="3"/>
<dbReference type="InterPro" id="IPR003661">
    <property type="entry name" value="HisK_dim/P_dom"/>
</dbReference>
<feature type="transmembrane region" description="Helical" evidence="11">
    <location>
        <begin position="12"/>
        <end position="30"/>
    </location>
</feature>
<dbReference type="Pfam" id="PF00672">
    <property type="entry name" value="HAMP"/>
    <property type="match status" value="1"/>
</dbReference>
<keyword evidence="7" id="KW-0418">Kinase</keyword>
<dbReference type="SMART" id="SM00387">
    <property type="entry name" value="HATPase_c"/>
    <property type="match status" value="1"/>
</dbReference>
<keyword evidence="8 11" id="KW-1133">Transmembrane helix</keyword>
<keyword evidence="6 11" id="KW-0812">Transmembrane</keyword>
<dbReference type="InterPro" id="IPR004358">
    <property type="entry name" value="Sig_transdc_His_kin-like_C"/>
</dbReference>
<proteinExistence type="predicted"/>
<evidence type="ECO:0000256" key="9">
    <source>
        <dbReference type="ARBA" id="ARBA00023012"/>
    </source>
</evidence>
<comment type="subcellular location">
    <subcellularLocation>
        <location evidence="2">Cell membrane</location>
    </subcellularLocation>
</comment>
<protein>
    <recommendedName>
        <fullName evidence="3">histidine kinase</fullName>
        <ecNumber evidence="3">2.7.13.3</ecNumber>
    </recommendedName>
</protein>
<dbReference type="InterPro" id="IPR003660">
    <property type="entry name" value="HAMP_dom"/>
</dbReference>
<dbReference type="SUPFAM" id="SSF47384">
    <property type="entry name" value="Homodimeric domain of signal transducing histidine kinase"/>
    <property type="match status" value="1"/>
</dbReference>
<feature type="transmembrane region" description="Helical" evidence="11">
    <location>
        <begin position="644"/>
        <end position="663"/>
    </location>
</feature>
<evidence type="ECO:0000256" key="11">
    <source>
        <dbReference type="SAM" id="Phobius"/>
    </source>
</evidence>
<feature type="domain" description="HAMP" evidence="13">
    <location>
        <begin position="62"/>
        <end position="114"/>
    </location>
</feature>
<keyword evidence="9" id="KW-0902">Two-component regulatory system</keyword>
<evidence type="ECO:0000259" key="13">
    <source>
        <dbReference type="PROSITE" id="PS50885"/>
    </source>
</evidence>
<dbReference type="PRINTS" id="PR00344">
    <property type="entry name" value="BCTRLSENSOR"/>
</dbReference>
<dbReference type="GO" id="GO:0000155">
    <property type="term" value="F:phosphorelay sensor kinase activity"/>
    <property type="evidence" value="ECO:0007669"/>
    <property type="project" value="InterPro"/>
</dbReference>
<feature type="transmembrane region" description="Helical" evidence="11">
    <location>
        <begin position="709"/>
        <end position="732"/>
    </location>
</feature>
<evidence type="ECO:0000256" key="2">
    <source>
        <dbReference type="ARBA" id="ARBA00004236"/>
    </source>
</evidence>
<dbReference type="PANTHER" id="PTHR45436">
    <property type="entry name" value="SENSOR HISTIDINE KINASE YKOH"/>
    <property type="match status" value="1"/>
</dbReference>
<evidence type="ECO:0000256" key="8">
    <source>
        <dbReference type="ARBA" id="ARBA00022989"/>
    </source>
</evidence>
<dbReference type="InterPro" id="IPR036097">
    <property type="entry name" value="HisK_dim/P_sf"/>
</dbReference>
<feature type="transmembrane region" description="Helical" evidence="11">
    <location>
        <begin position="675"/>
        <end position="697"/>
    </location>
</feature>
<sequence>MNSDRPLDGFRSIKVKLGILVAFSVVAAAIVSESGDRADVPAWLTVPVTVAAALGVTQWLARGMTSPLREMTAAASAMATGDYSRRVRTTSKDEVGELARAFNTMAADLAASDQQRRQLVATVSHELRTPLTAQRALLENLADGIVTPDSTALHTALAQAERLSELVADLLDLSRIDGGIATLDYTSVDLAELVDQGVAEARSGAELRRVSIESAVEQNLSIEGDAGRLAQVLANLLDNAVRHSPDGGRVDVDVRGIDTDRWILEVHDQGPGIPLDRADQVFDRFGTADESGGGTGLGLAIASWVCELHGGSIAVLPPMPNGPGARVRAVLPRHPRTTPKEPIMTVPAPAPPIPPTPEVAPAEQQPFVDALFGRAWPERGITTRPDLLLASAGIGLVAALILPYQKLGLGVLVVLLLCGSLVLYASVRKRAPWTMTLAVVAIALSALVVLRSAEWLTVIAVFVTGLLVTSALTDARGLLAMFGAGASWVAAAVRGLPLLGRTLGALSRVSILWPVVRTVSISLVALVIFGGLFASGDAIFGSWAKALVPDINVDGVVLRAFTGVFVAGMVLTACYVAINPPNVNRIALPAGKRVTRPFEWLVPVGLVVVVFAAFVVAQATAMWGGHDYVQRTTGLTYADYVHQGFGQLTAATFLALVTVAIASRKAPKDTPSEQFVQRVVFGLLCMLALVVVASALFRMNVYQQAYGFTVLRVLVDVFELWLGLLLVFVLIARIRLSGSWLPRAALLSAAVLALGIGVANPEAWVAQRNIDRFHDTGKLDAVYLKSLGDDATPTIMSGLPQDLASCILRGDTPRGDVLEWNLGRARAADALNGISGAPENCVDVMTRPGH</sequence>